<dbReference type="InterPro" id="IPR034660">
    <property type="entry name" value="DinB/YfiT-like"/>
</dbReference>
<comment type="caution">
    <text evidence="1">The sequence shown here is derived from an EMBL/GenBank/DDBJ whole genome shotgun (WGS) entry which is preliminary data.</text>
</comment>
<dbReference type="PANTHER" id="PTHR36922:SF1">
    <property type="entry name" value="DUF1993 DOMAIN-CONTAINING PROTEIN"/>
    <property type="match status" value="1"/>
</dbReference>
<organism evidence="1 2">
    <name type="scientific">Cudoniella acicularis</name>
    <dbReference type="NCBI Taxonomy" id="354080"/>
    <lineage>
        <taxon>Eukaryota</taxon>
        <taxon>Fungi</taxon>
        <taxon>Dikarya</taxon>
        <taxon>Ascomycota</taxon>
        <taxon>Pezizomycotina</taxon>
        <taxon>Leotiomycetes</taxon>
        <taxon>Helotiales</taxon>
        <taxon>Tricladiaceae</taxon>
        <taxon>Cudoniella</taxon>
    </lineage>
</organism>
<dbReference type="Gene3D" id="1.20.120.450">
    <property type="entry name" value="dinb family like domain"/>
    <property type="match status" value="1"/>
</dbReference>
<dbReference type="InterPro" id="IPR018531">
    <property type="entry name" value="DUF1993"/>
</dbReference>
<dbReference type="Proteomes" id="UP000566819">
    <property type="component" value="Unassembled WGS sequence"/>
</dbReference>
<evidence type="ECO:0000313" key="2">
    <source>
        <dbReference type="Proteomes" id="UP000566819"/>
    </source>
</evidence>
<sequence>MAPLSLYDITIPSMIRHLKSASKLLEKAGAHVEGKDTPLIEGRLIADMLPLPFQIQVMTDSAKNLAVRVGKAEAVVWEDNEKTIPELQARLNKGIAFLEKLDPHCMDGMEDKEVSFLYRGEERKYTGANYVLTAIIPNFYFHYTTLYAILRKEGVPLGKKDYLF</sequence>
<name>A0A8H4RGE0_9HELO</name>
<dbReference type="SUPFAM" id="SSF109854">
    <property type="entry name" value="DinB/YfiT-like putative metalloenzymes"/>
    <property type="match status" value="1"/>
</dbReference>
<dbReference type="AlphaFoldDB" id="A0A8H4RGE0"/>
<evidence type="ECO:0000313" key="1">
    <source>
        <dbReference type="EMBL" id="KAF4629582.1"/>
    </source>
</evidence>
<proteinExistence type="predicted"/>
<dbReference type="EMBL" id="JAAMPI010000656">
    <property type="protein sequence ID" value="KAF4629582.1"/>
    <property type="molecule type" value="Genomic_DNA"/>
</dbReference>
<gene>
    <name evidence="1" type="ORF">G7Y89_g8564</name>
</gene>
<protein>
    <recommendedName>
        <fullName evidence="3">DUF1993 domain-containing protein</fullName>
    </recommendedName>
</protein>
<dbReference type="PANTHER" id="PTHR36922">
    <property type="entry name" value="BLL2446 PROTEIN"/>
    <property type="match status" value="1"/>
</dbReference>
<keyword evidence="2" id="KW-1185">Reference proteome</keyword>
<reference evidence="1 2" key="1">
    <citation type="submission" date="2020-03" db="EMBL/GenBank/DDBJ databases">
        <title>Draft Genome Sequence of Cudoniella acicularis.</title>
        <authorList>
            <person name="Buettner E."/>
            <person name="Kellner H."/>
        </authorList>
    </citation>
    <scope>NUCLEOTIDE SEQUENCE [LARGE SCALE GENOMIC DNA]</scope>
    <source>
        <strain evidence="1 2">DSM 108380</strain>
    </source>
</reference>
<evidence type="ECO:0008006" key="3">
    <source>
        <dbReference type="Google" id="ProtNLM"/>
    </source>
</evidence>
<dbReference type="Pfam" id="PF09351">
    <property type="entry name" value="DUF1993"/>
    <property type="match status" value="1"/>
</dbReference>
<dbReference type="OrthoDB" id="3724345at2759"/>
<accession>A0A8H4RGE0</accession>